<dbReference type="AlphaFoldDB" id="A0A927QZT2"/>
<comment type="caution">
    <text evidence="3">The sequence shown here is derived from an EMBL/GenBank/DDBJ whole genome shotgun (WGS) entry which is preliminary data.</text>
</comment>
<dbReference type="SUPFAM" id="SSF52172">
    <property type="entry name" value="CheY-like"/>
    <property type="match status" value="1"/>
</dbReference>
<evidence type="ECO:0000313" key="4">
    <source>
        <dbReference type="Proteomes" id="UP000649753"/>
    </source>
</evidence>
<dbReference type="PROSITE" id="PS50110">
    <property type="entry name" value="RESPONSE_REGULATORY"/>
    <property type="match status" value="1"/>
</dbReference>
<sequence>MNPPLLQVLVVEDDLGDLALVENAFADHSIPSTLHHVTDGADALAFLRREAPYADAPRPDLILLDLNMPRVDGRQVLHQIKADEDLSSIPAIVFTTSSSTGDIVSSYAAHANAYVTKPINLDDFDRVVIEIRNFYGHIASLPRRTSDAAST</sequence>
<dbReference type="InterPro" id="IPR011006">
    <property type="entry name" value="CheY-like_superfamily"/>
</dbReference>
<dbReference type="SMART" id="SM00448">
    <property type="entry name" value="REC"/>
    <property type="match status" value="1"/>
</dbReference>
<dbReference type="CDD" id="cd17557">
    <property type="entry name" value="REC_Rcp-like"/>
    <property type="match status" value="1"/>
</dbReference>
<evidence type="ECO:0000259" key="2">
    <source>
        <dbReference type="PROSITE" id="PS50110"/>
    </source>
</evidence>
<accession>A0A927QZT2</accession>
<dbReference type="Pfam" id="PF00072">
    <property type="entry name" value="Response_reg"/>
    <property type="match status" value="1"/>
</dbReference>
<proteinExistence type="predicted"/>
<dbReference type="GO" id="GO:0000160">
    <property type="term" value="P:phosphorelay signal transduction system"/>
    <property type="evidence" value="ECO:0007669"/>
    <property type="project" value="InterPro"/>
</dbReference>
<dbReference type="Gene3D" id="3.40.50.2300">
    <property type="match status" value="1"/>
</dbReference>
<reference evidence="3" key="1">
    <citation type="submission" date="2020-10" db="EMBL/GenBank/DDBJ databases">
        <title>Sequencing the genomes of 1000 actinobacteria strains.</title>
        <authorList>
            <person name="Klenk H.-P."/>
        </authorList>
    </citation>
    <scope>NUCLEOTIDE SEQUENCE</scope>
    <source>
        <strain evidence="3">DSM 46832</strain>
    </source>
</reference>
<dbReference type="InterPro" id="IPR001789">
    <property type="entry name" value="Sig_transdc_resp-reg_receiver"/>
</dbReference>
<gene>
    <name evidence="3" type="ORF">H4W31_006408</name>
</gene>
<feature type="modified residue" description="4-aspartylphosphate" evidence="1">
    <location>
        <position position="65"/>
    </location>
</feature>
<keyword evidence="1" id="KW-0597">Phosphoprotein</keyword>
<evidence type="ECO:0000313" key="3">
    <source>
        <dbReference type="EMBL" id="MBE1490770.1"/>
    </source>
</evidence>
<organism evidence="3 4">
    <name type="scientific">Plantactinospora soyae</name>
    <dbReference type="NCBI Taxonomy" id="1544732"/>
    <lineage>
        <taxon>Bacteria</taxon>
        <taxon>Bacillati</taxon>
        <taxon>Actinomycetota</taxon>
        <taxon>Actinomycetes</taxon>
        <taxon>Micromonosporales</taxon>
        <taxon>Micromonosporaceae</taxon>
        <taxon>Plantactinospora</taxon>
    </lineage>
</organism>
<name>A0A927QZT2_9ACTN</name>
<dbReference type="PANTHER" id="PTHR44520">
    <property type="entry name" value="RESPONSE REGULATOR RCP1-RELATED"/>
    <property type="match status" value="1"/>
</dbReference>
<dbReference type="Proteomes" id="UP000649753">
    <property type="component" value="Unassembled WGS sequence"/>
</dbReference>
<evidence type="ECO:0000256" key="1">
    <source>
        <dbReference type="PROSITE-ProRule" id="PRU00169"/>
    </source>
</evidence>
<dbReference type="RefSeq" id="WP_192769990.1">
    <property type="nucleotide sequence ID" value="NZ_JADBEB010000001.1"/>
</dbReference>
<protein>
    <submittedName>
        <fullName evidence="3">Two-component system response regulator</fullName>
    </submittedName>
</protein>
<dbReference type="InterPro" id="IPR052893">
    <property type="entry name" value="TCS_response_regulator"/>
</dbReference>
<keyword evidence="4" id="KW-1185">Reference proteome</keyword>
<feature type="domain" description="Response regulatory" evidence="2">
    <location>
        <begin position="7"/>
        <end position="132"/>
    </location>
</feature>
<dbReference type="PANTHER" id="PTHR44520:SF2">
    <property type="entry name" value="RESPONSE REGULATOR RCP1"/>
    <property type="match status" value="1"/>
</dbReference>
<dbReference type="EMBL" id="JADBEB010000001">
    <property type="protein sequence ID" value="MBE1490770.1"/>
    <property type="molecule type" value="Genomic_DNA"/>
</dbReference>